<keyword evidence="1" id="KW-0521">NADP</keyword>
<reference evidence="4 5" key="1">
    <citation type="journal article" date="2015" name="Stand. Genomic Sci.">
        <title>Complete genome sequence and description of Salinispira pacifica gen. nov., sp. nov., a novel spirochaete isolated form a hypersaline microbial mat.</title>
        <authorList>
            <person name="Ben Hania W."/>
            <person name="Joseph M."/>
            <person name="Schumann P."/>
            <person name="Bunk B."/>
            <person name="Fiebig A."/>
            <person name="Sproer C."/>
            <person name="Klenk H.P."/>
            <person name="Fardeau M.L."/>
            <person name="Spring S."/>
        </authorList>
    </citation>
    <scope>NUCLEOTIDE SEQUENCE [LARGE SCALE GENOMIC DNA]</scope>
    <source>
        <strain evidence="4 5">L21-RPul-D2</strain>
    </source>
</reference>
<dbReference type="SUPFAM" id="SSF51735">
    <property type="entry name" value="NAD(P)-binding Rossmann-fold domains"/>
    <property type="match status" value="1"/>
</dbReference>
<evidence type="ECO:0000313" key="4">
    <source>
        <dbReference type="EMBL" id="AHC15821.1"/>
    </source>
</evidence>
<name>V5WKV0_9SPIO</name>
<dbReference type="GO" id="GO:0016651">
    <property type="term" value="F:oxidoreductase activity, acting on NAD(P)H"/>
    <property type="evidence" value="ECO:0007669"/>
    <property type="project" value="TreeGrafter"/>
</dbReference>
<dbReference type="OrthoDB" id="9787435at2"/>
<dbReference type="KEGG" id="slr:L21SP2_2468"/>
<dbReference type="STRING" id="1307761.L21SP2_2468"/>
<dbReference type="InterPro" id="IPR020843">
    <property type="entry name" value="ER"/>
</dbReference>
<feature type="domain" description="Enoyl reductase (ER)" evidence="3">
    <location>
        <begin position="25"/>
        <end position="362"/>
    </location>
</feature>
<dbReference type="eggNOG" id="COG0604">
    <property type="taxonomic scope" value="Bacteria"/>
</dbReference>
<dbReference type="Gene3D" id="3.40.50.720">
    <property type="entry name" value="NAD(P)-binding Rossmann-like Domain"/>
    <property type="match status" value="1"/>
</dbReference>
<dbReference type="SUPFAM" id="SSF50129">
    <property type="entry name" value="GroES-like"/>
    <property type="match status" value="1"/>
</dbReference>
<evidence type="ECO:0000256" key="2">
    <source>
        <dbReference type="ARBA" id="ARBA00023002"/>
    </source>
</evidence>
<proteinExistence type="predicted"/>
<keyword evidence="5" id="KW-1185">Reference proteome</keyword>
<protein>
    <submittedName>
        <fullName evidence="4">Alcohol dehydrogenase, zinc-containing</fullName>
    </submittedName>
</protein>
<dbReference type="HOGENOM" id="CLU_026673_3_1_12"/>
<dbReference type="InterPro" id="IPR011032">
    <property type="entry name" value="GroES-like_sf"/>
</dbReference>
<dbReference type="AlphaFoldDB" id="V5WKV0"/>
<keyword evidence="2" id="KW-0560">Oxidoreductase</keyword>
<dbReference type="InterPro" id="IPR013154">
    <property type="entry name" value="ADH-like_N"/>
</dbReference>
<dbReference type="PANTHER" id="PTHR48106">
    <property type="entry name" value="QUINONE OXIDOREDUCTASE PIG3-RELATED"/>
    <property type="match status" value="1"/>
</dbReference>
<organism evidence="4 5">
    <name type="scientific">Salinispira pacifica</name>
    <dbReference type="NCBI Taxonomy" id="1307761"/>
    <lineage>
        <taxon>Bacteria</taxon>
        <taxon>Pseudomonadati</taxon>
        <taxon>Spirochaetota</taxon>
        <taxon>Spirochaetia</taxon>
        <taxon>Spirochaetales</taxon>
        <taxon>Spirochaetaceae</taxon>
        <taxon>Salinispira</taxon>
    </lineage>
</organism>
<evidence type="ECO:0000313" key="5">
    <source>
        <dbReference type="Proteomes" id="UP000018680"/>
    </source>
</evidence>
<dbReference type="InterPro" id="IPR036291">
    <property type="entry name" value="NAD(P)-bd_dom_sf"/>
</dbReference>
<dbReference type="Proteomes" id="UP000018680">
    <property type="component" value="Chromosome"/>
</dbReference>
<dbReference type="RefSeq" id="WP_024268724.1">
    <property type="nucleotide sequence ID" value="NC_023035.1"/>
</dbReference>
<accession>V5WKV0</accession>
<dbReference type="GO" id="GO:0070402">
    <property type="term" value="F:NADPH binding"/>
    <property type="evidence" value="ECO:0007669"/>
    <property type="project" value="TreeGrafter"/>
</dbReference>
<evidence type="ECO:0000259" key="3">
    <source>
        <dbReference type="SMART" id="SM00829"/>
    </source>
</evidence>
<gene>
    <name evidence="4" type="ORF">L21SP2_2468</name>
</gene>
<dbReference type="Gene3D" id="3.90.180.10">
    <property type="entry name" value="Medium-chain alcohol dehydrogenases, catalytic domain"/>
    <property type="match status" value="1"/>
</dbReference>
<sequence>MLELESPFDLLQSRSMAVPDREHAGALEEIRLAHSPIPRPGHALVKIHRAGVAFGDIIRSTDSILRIREFPWTPGYDISGEIISFTPADHDDRFPKEFRTTLEKTLKPGTPVAAFCTEGGYSQYVELPLELLVPIPGDLSYDDSCALVLNYLTAWQMMFRVAKLPRLQLEGRQQPAVFVQSAAGGVGTAVLQLAQAFNIRAYGTASPEKHDLVHKLGGIPLDYRDKDLVSRILQEEPGGLDAVFETRGFDSAVTSRKLLKPKGRIVLFGFLEHHSNMDIYRRLRFVLKGARFFLPLQNGRSSLYLINPGRNIVHYREDLERLLHLGNDGILQPVISAVLPLEDAEEGWNLMKERKSRGKILLDPFYSENS</sequence>
<dbReference type="Pfam" id="PF13602">
    <property type="entry name" value="ADH_zinc_N_2"/>
    <property type="match status" value="1"/>
</dbReference>
<dbReference type="PANTHER" id="PTHR48106:SF18">
    <property type="entry name" value="QUINONE OXIDOREDUCTASE PIG3"/>
    <property type="match status" value="1"/>
</dbReference>
<dbReference type="SMART" id="SM00829">
    <property type="entry name" value="PKS_ER"/>
    <property type="match status" value="1"/>
</dbReference>
<dbReference type="EMBL" id="CP006939">
    <property type="protein sequence ID" value="AHC15821.1"/>
    <property type="molecule type" value="Genomic_DNA"/>
</dbReference>
<evidence type="ECO:0000256" key="1">
    <source>
        <dbReference type="ARBA" id="ARBA00022857"/>
    </source>
</evidence>
<dbReference type="Pfam" id="PF08240">
    <property type="entry name" value="ADH_N"/>
    <property type="match status" value="1"/>
</dbReference>